<dbReference type="PROSITE" id="PS50200">
    <property type="entry name" value="RA"/>
    <property type="match status" value="1"/>
</dbReference>
<feature type="domain" description="PH" evidence="2">
    <location>
        <begin position="367"/>
        <end position="479"/>
    </location>
</feature>
<dbReference type="PROSITE" id="PS50003">
    <property type="entry name" value="PH_DOMAIN"/>
    <property type="match status" value="1"/>
</dbReference>
<feature type="region of interest" description="Disordered" evidence="1">
    <location>
        <begin position="80"/>
        <end position="102"/>
    </location>
</feature>
<dbReference type="Pfam" id="PF21989">
    <property type="entry name" value="RA_2"/>
    <property type="match status" value="1"/>
</dbReference>
<dbReference type="Proteomes" id="UP000291343">
    <property type="component" value="Unassembled WGS sequence"/>
</dbReference>
<dbReference type="CDD" id="cd01259">
    <property type="entry name" value="PH_APBB1IP"/>
    <property type="match status" value="1"/>
</dbReference>
<evidence type="ECO:0000313" key="5">
    <source>
        <dbReference type="Proteomes" id="UP000291343"/>
    </source>
</evidence>
<evidence type="ECO:0000256" key="1">
    <source>
        <dbReference type="SAM" id="MobiDB-lite"/>
    </source>
</evidence>
<dbReference type="AlphaFoldDB" id="A0A482WFA6"/>
<dbReference type="CDD" id="cd16138">
    <property type="entry name" value="RA_MRL_MIG10"/>
    <property type="match status" value="1"/>
</dbReference>
<protein>
    <recommendedName>
        <fullName evidence="6">Ras-associating domain-containing protein</fullName>
    </recommendedName>
</protein>
<gene>
    <name evidence="4" type="ORF">LSTR_LSTR004036</name>
</gene>
<dbReference type="SMART" id="SM00314">
    <property type="entry name" value="RA"/>
    <property type="match status" value="1"/>
</dbReference>
<dbReference type="GO" id="GO:0071944">
    <property type="term" value="C:cell periphery"/>
    <property type="evidence" value="ECO:0007669"/>
    <property type="project" value="UniProtKB-ARBA"/>
</dbReference>
<dbReference type="SUPFAM" id="SSF54236">
    <property type="entry name" value="Ubiquitin-like"/>
    <property type="match status" value="1"/>
</dbReference>
<dbReference type="SMR" id="A0A482WFA6"/>
<dbReference type="InterPro" id="IPR011993">
    <property type="entry name" value="PH-like_dom_sf"/>
</dbReference>
<dbReference type="PANTHER" id="PTHR11243">
    <property type="entry name" value="GROWTH FACTOR RECEPTOR-BOUND PROTEIN"/>
    <property type="match status" value="1"/>
</dbReference>
<sequence length="752" mass="83216">MLCTGSFRRKERPKLRCRDDVRRRTLSGPISNLGLGVVPPARGLTNASVGSLGAAPVEVYTKRNGSHTLVVVCSPPCATPPTGLERRTTANPTETSPQPLTTQQEDCIDSYRFSMANLEETQDVDLDAILGELCALESQYDEAIAGAAAAKTNNGVENTTVLQHHRRQPSETPAVIRTDSPDNDSAFSDSVSLLSSESSASSGRNDCLRPLQRETDRSSSNGKAEKIRLALQKMKEANVKKLFIKAFSADGSSKSLLVDETMSCGYVTRILADKNHRTMEPRWALVEHLPELHMERAYEDHELLVDNLMIWTRDSKNKILFVERPERTVLFDRPEMFLAGGSRDPAVEMDEYSRNNLLEEFFANPSVPHVEGPLYIKTDSRKGWKRHNCVLRASGLYYWPKEKTKSSKSDLVCLATFDINQVYYGVSWKKKYRAPTDHCFAIKHPCLQQPKSVKHIKFLCADDPHSLHRWVVGIRIAKYGHQLLANYRSLVEECQLLAQGGGGVGGSVEGGGLCSRRSGGVDSASRRSVAESESESGSSGCDVGFECDFPSGTIKRKPPKLPLTATTRQLKEIAIGPTPPVVIHRSHPATSPILPSMPPVLDFKGSFESLPPPPPELLQPDLLILPDEEDLPPPPPPPPRLPAPSAAFLQDLQRVMRRKWQVAQKCKQDLNTTPHEVLGFRDPPDYRETNVSNWVAEHYGGSQQAGNSLYENVYRPGVTIAQKKRPPPPPPRAETTQLTTTTARHTATLHNC</sequence>
<proteinExistence type="predicted"/>
<dbReference type="SUPFAM" id="SSF50729">
    <property type="entry name" value="PH domain-like"/>
    <property type="match status" value="1"/>
</dbReference>
<feature type="compositionally biased region" description="Polar residues" evidence="1">
    <location>
        <begin position="89"/>
        <end position="102"/>
    </location>
</feature>
<keyword evidence="5" id="KW-1185">Reference proteome</keyword>
<dbReference type="Pfam" id="PF00169">
    <property type="entry name" value="PH"/>
    <property type="match status" value="1"/>
</dbReference>
<feature type="region of interest" description="Disordered" evidence="1">
    <location>
        <begin position="516"/>
        <end position="542"/>
    </location>
</feature>
<name>A0A482WFA6_LAOST</name>
<dbReference type="GO" id="GO:0048699">
    <property type="term" value="P:generation of neurons"/>
    <property type="evidence" value="ECO:0007669"/>
    <property type="project" value="UniProtKB-ARBA"/>
</dbReference>
<dbReference type="InterPro" id="IPR039664">
    <property type="entry name" value="GRB/APBB1IP"/>
</dbReference>
<dbReference type="InterPro" id="IPR039665">
    <property type="entry name" value="PH_APBB1IP"/>
</dbReference>
<dbReference type="InParanoid" id="A0A482WFA6"/>
<feature type="compositionally biased region" description="Basic and acidic residues" evidence="1">
    <location>
        <begin position="211"/>
        <end position="224"/>
    </location>
</feature>
<dbReference type="OrthoDB" id="6235964at2759"/>
<dbReference type="EMBL" id="QKKF02037473">
    <property type="protein sequence ID" value="RZF32173.1"/>
    <property type="molecule type" value="Genomic_DNA"/>
</dbReference>
<dbReference type="FunCoup" id="A0A482WFA6">
    <property type="interactions" value="4"/>
</dbReference>
<comment type="caution">
    <text evidence="4">The sequence shown here is derived from an EMBL/GenBank/DDBJ whole genome shotgun (WGS) entry which is preliminary data.</text>
</comment>
<accession>A0A482WFA6</accession>
<evidence type="ECO:0000259" key="3">
    <source>
        <dbReference type="PROSITE" id="PS50200"/>
    </source>
</evidence>
<dbReference type="InterPro" id="IPR001849">
    <property type="entry name" value="PH_domain"/>
</dbReference>
<dbReference type="Gene3D" id="3.10.20.90">
    <property type="entry name" value="Phosphatidylinositol 3-kinase Catalytic Subunit, Chain A, domain 1"/>
    <property type="match status" value="1"/>
</dbReference>
<reference evidence="4 5" key="1">
    <citation type="journal article" date="2017" name="Gigascience">
        <title>Genome sequence of the small brown planthopper, Laodelphax striatellus.</title>
        <authorList>
            <person name="Zhu J."/>
            <person name="Jiang F."/>
            <person name="Wang X."/>
            <person name="Yang P."/>
            <person name="Bao Y."/>
            <person name="Zhao W."/>
            <person name="Wang W."/>
            <person name="Lu H."/>
            <person name="Wang Q."/>
            <person name="Cui N."/>
            <person name="Li J."/>
            <person name="Chen X."/>
            <person name="Luo L."/>
            <person name="Yu J."/>
            <person name="Kang L."/>
            <person name="Cui F."/>
        </authorList>
    </citation>
    <scope>NUCLEOTIDE SEQUENCE [LARGE SCALE GENOMIC DNA]</scope>
    <source>
        <strain evidence="4">Lst14</strain>
    </source>
</reference>
<evidence type="ECO:0000259" key="2">
    <source>
        <dbReference type="PROSITE" id="PS50003"/>
    </source>
</evidence>
<feature type="domain" description="Ras-associating" evidence="3">
    <location>
        <begin position="240"/>
        <end position="326"/>
    </location>
</feature>
<evidence type="ECO:0000313" key="4">
    <source>
        <dbReference type="EMBL" id="RZF32173.1"/>
    </source>
</evidence>
<feature type="region of interest" description="Disordered" evidence="1">
    <location>
        <begin position="161"/>
        <end position="224"/>
    </location>
</feature>
<dbReference type="InterPro" id="IPR029071">
    <property type="entry name" value="Ubiquitin-like_domsf"/>
</dbReference>
<dbReference type="InterPro" id="IPR000159">
    <property type="entry name" value="RA_dom"/>
</dbReference>
<dbReference type="PANTHER" id="PTHR11243:SF23">
    <property type="entry name" value="LD06925P"/>
    <property type="match status" value="1"/>
</dbReference>
<dbReference type="STRING" id="195883.A0A482WFA6"/>
<organism evidence="4 5">
    <name type="scientific">Laodelphax striatellus</name>
    <name type="common">Small brown planthopper</name>
    <name type="synonym">Delphax striatella</name>
    <dbReference type="NCBI Taxonomy" id="195883"/>
    <lineage>
        <taxon>Eukaryota</taxon>
        <taxon>Metazoa</taxon>
        <taxon>Ecdysozoa</taxon>
        <taxon>Arthropoda</taxon>
        <taxon>Hexapoda</taxon>
        <taxon>Insecta</taxon>
        <taxon>Pterygota</taxon>
        <taxon>Neoptera</taxon>
        <taxon>Paraneoptera</taxon>
        <taxon>Hemiptera</taxon>
        <taxon>Auchenorrhyncha</taxon>
        <taxon>Fulgoroidea</taxon>
        <taxon>Delphacidae</taxon>
        <taxon>Criomorphinae</taxon>
        <taxon>Laodelphax</taxon>
    </lineage>
</organism>
<feature type="compositionally biased region" description="Low complexity" evidence="1">
    <location>
        <begin position="184"/>
        <end position="202"/>
    </location>
</feature>
<dbReference type="Gene3D" id="2.30.29.30">
    <property type="entry name" value="Pleckstrin-homology domain (PH domain)/Phosphotyrosine-binding domain (PTB)"/>
    <property type="match status" value="1"/>
</dbReference>
<evidence type="ECO:0008006" key="6">
    <source>
        <dbReference type="Google" id="ProtNLM"/>
    </source>
</evidence>
<dbReference type="GO" id="GO:0007165">
    <property type="term" value="P:signal transduction"/>
    <property type="evidence" value="ECO:0007669"/>
    <property type="project" value="InterPro"/>
</dbReference>
<dbReference type="SMART" id="SM00233">
    <property type="entry name" value="PH"/>
    <property type="match status" value="1"/>
</dbReference>